<organism evidence="1">
    <name type="scientific">Tanacetum cinerariifolium</name>
    <name type="common">Dalmatian daisy</name>
    <name type="synonym">Chrysanthemum cinerariifolium</name>
    <dbReference type="NCBI Taxonomy" id="118510"/>
    <lineage>
        <taxon>Eukaryota</taxon>
        <taxon>Viridiplantae</taxon>
        <taxon>Streptophyta</taxon>
        <taxon>Embryophyta</taxon>
        <taxon>Tracheophyta</taxon>
        <taxon>Spermatophyta</taxon>
        <taxon>Magnoliopsida</taxon>
        <taxon>eudicotyledons</taxon>
        <taxon>Gunneridae</taxon>
        <taxon>Pentapetalae</taxon>
        <taxon>asterids</taxon>
        <taxon>campanulids</taxon>
        <taxon>Asterales</taxon>
        <taxon>Asteraceae</taxon>
        <taxon>Asteroideae</taxon>
        <taxon>Anthemideae</taxon>
        <taxon>Anthemidinae</taxon>
        <taxon>Tanacetum</taxon>
    </lineage>
</organism>
<comment type="caution">
    <text evidence="1">The sequence shown here is derived from an EMBL/GenBank/DDBJ whole genome shotgun (WGS) entry which is preliminary data.</text>
</comment>
<gene>
    <name evidence="1" type="ORF">Tci_931316</name>
</gene>
<name>A0A699XI68_TANCI</name>
<sequence>MGEVHPAFFDDLAVLDHPRAPTATGRTSPGVFDETRTAVLAFQRLADTFLQVEQIGLHSL</sequence>
<reference evidence="1" key="1">
    <citation type="journal article" date="2019" name="Sci. Rep.">
        <title>Draft genome of Tanacetum cinerariifolium, the natural source of mosquito coil.</title>
        <authorList>
            <person name="Yamashiro T."/>
            <person name="Shiraishi A."/>
            <person name="Satake H."/>
            <person name="Nakayama K."/>
        </authorList>
    </citation>
    <scope>NUCLEOTIDE SEQUENCE</scope>
</reference>
<evidence type="ECO:0000313" key="1">
    <source>
        <dbReference type="EMBL" id="GFD59347.1"/>
    </source>
</evidence>
<feature type="non-terminal residue" evidence="1">
    <location>
        <position position="60"/>
    </location>
</feature>
<dbReference type="EMBL" id="BKCJ011863786">
    <property type="protein sequence ID" value="GFD59347.1"/>
    <property type="molecule type" value="Genomic_DNA"/>
</dbReference>
<proteinExistence type="predicted"/>
<dbReference type="AlphaFoldDB" id="A0A699XI68"/>
<protein>
    <submittedName>
        <fullName evidence="1">Uncharacterized protein</fullName>
    </submittedName>
</protein>
<accession>A0A699XI68</accession>